<reference evidence="12 13" key="1">
    <citation type="submission" date="2016-10" db="EMBL/GenBank/DDBJ databases">
        <authorList>
            <person name="de Groot N.N."/>
        </authorList>
    </citation>
    <scope>NUCLEOTIDE SEQUENCE [LARGE SCALE GENOMIC DNA]</scope>
    <source>
        <strain evidence="12 13">DSM 21800</strain>
    </source>
</reference>
<dbReference type="GO" id="GO:0004386">
    <property type="term" value="F:helicase activity"/>
    <property type="evidence" value="ECO:0007669"/>
    <property type="project" value="UniProtKB-KW"/>
</dbReference>
<dbReference type="CDD" id="cd17922">
    <property type="entry name" value="DEXHc_LHR-like"/>
    <property type="match status" value="1"/>
</dbReference>
<keyword evidence="4 12" id="KW-0347">Helicase</keyword>
<dbReference type="EMBL" id="LT629772">
    <property type="protein sequence ID" value="SDT33704.1"/>
    <property type="molecule type" value="Genomic_DNA"/>
</dbReference>
<dbReference type="InterPro" id="IPR027417">
    <property type="entry name" value="P-loop_NTPase"/>
</dbReference>
<dbReference type="PANTHER" id="PTHR47962:SF5">
    <property type="entry name" value="ATP-DEPENDENT HELICASE LHR-RELATED"/>
    <property type="match status" value="1"/>
</dbReference>
<evidence type="ECO:0000259" key="11">
    <source>
        <dbReference type="PROSITE" id="PS51194"/>
    </source>
</evidence>
<dbReference type="PANTHER" id="PTHR47962">
    <property type="entry name" value="ATP-DEPENDENT HELICASE LHR-RELATED-RELATED"/>
    <property type="match status" value="1"/>
</dbReference>
<evidence type="ECO:0000256" key="1">
    <source>
        <dbReference type="ARBA" id="ARBA00022741"/>
    </source>
</evidence>
<keyword evidence="7" id="KW-0234">DNA repair</keyword>
<evidence type="ECO:0000256" key="8">
    <source>
        <dbReference type="ARBA" id="ARBA00023235"/>
    </source>
</evidence>
<dbReference type="GO" id="GO:0006281">
    <property type="term" value="P:DNA repair"/>
    <property type="evidence" value="ECO:0007669"/>
    <property type="project" value="UniProtKB-KW"/>
</dbReference>
<keyword evidence="13" id="KW-1185">Reference proteome</keyword>
<dbReference type="STRING" id="630515.SAMN04489812_5256"/>
<dbReference type="Pfam" id="PF08494">
    <property type="entry name" value="DEAD_assoc"/>
    <property type="match status" value="1"/>
</dbReference>
<dbReference type="PROSITE" id="PS51194">
    <property type="entry name" value="HELICASE_CTER"/>
    <property type="match status" value="1"/>
</dbReference>
<protein>
    <submittedName>
        <fullName evidence="12">ATP dependent helicase, Lhr family</fullName>
    </submittedName>
</protein>
<dbReference type="NCBIfam" id="NF007284">
    <property type="entry name" value="PRK09751.1"/>
    <property type="match status" value="1"/>
</dbReference>
<dbReference type="SUPFAM" id="SSF52540">
    <property type="entry name" value="P-loop containing nucleoside triphosphate hydrolases"/>
    <property type="match status" value="1"/>
</dbReference>
<dbReference type="SMART" id="SM00487">
    <property type="entry name" value="DEXDc"/>
    <property type="match status" value="1"/>
</dbReference>
<dbReference type="Pfam" id="PF00270">
    <property type="entry name" value="DEAD"/>
    <property type="match status" value="1"/>
</dbReference>
<evidence type="ECO:0000259" key="10">
    <source>
        <dbReference type="PROSITE" id="PS51192"/>
    </source>
</evidence>
<dbReference type="InterPro" id="IPR003593">
    <property type="entry name" value="AAA+_ATPase"/>
</dbReference>
<dbReference type="InterPro" id="IPR001650">
    <property type="entry name" value="Helicase_C-like"/>
</dbReference>
<evidence type="ECO:0000256" key="7">
    <source>
        <dbReference type="ARBA" id="ARBA00023204"/>
    </source>
</evidence>
<accession>A0A1H1ZJ59</accession>
<evidence type="ECO:0000256" key="9">
    <source>
        <dbReference type="SAM" id="MobiDB-lite"/>
    </source>
</evidence>
<keyword evidence="2" id="KW-0227">DNA damage</keyword>
<evidence type="ECO:0000256" key="4">
    <source>
        <dbReference type="ARBA" id="ARBA00022806"/>
    </source>
</evidence>
<dbReference type="CDD" id="cd18796">
    <property type="entry name" value="SF2_C_LHR"/>
    <property type="match status" value="1"/>
</dbReference>
<dbReference type="SMART" id="SM00382">
    <property type="entry name" value="AAA"/>
    <property type="match status" value="1"/>
</dbReference>
<sequence>MTGSEGFDALAGFALPTRTWFSEVFEAPTAAQAGAWQTISSGQNALVIAPTGSGKTLAAFLWALDGLSRSEPPPTKQRCRVLYVSPLKALAVDVERNLRAPLTGIARTATRIGETVPEIRVGVRSGDTPAGDRRKLSTRPPDIMITTPESLFLMLTSAARDSLRSVRTVIVDEVHALAGTKRGAHLALSLERLEELVGHDADGKPIADHRPVQRIGLSATVRPPERVAAFLGGSHPVQVVAPAAEKNWDLQIVVPVEDMADVGAVAPQARLDPSTDDVQIDSFADEIFDGAERPSGPPSIWPHVESRILDLVCDHRSSIVFANSRRLAERLTAHLNELYAERLGVEVPDDVKPPAQVMAQSSASKGQDGSDATPVIAKAHHGSVSKEQRAIVEDDLKSGRLRCVVATSSLELGIDMGAVDIVIQVESPPSVASGLQRVGRAGHQVGAISRGVFFPNHRGDLIESAVVATRMRDGQIEEVATLHNPLDVLAQQIVAIASDGDLDADRLFDLVRRADGFTDLPRSAYEAVLEMLSGRYPSEDFAELRPRLIWHRDSNLLQARKGSQRLAVTSGGTIPDRGMFGVFLVGEGAGRRVGELDEEMVYESRVGDVVTLGTTSWRIEAITHDQVQVTPAPGVPGRLPFWKGDAPARPAELGRALGGFVREIAAQPAAESKPRLLSAGLDDWAADNLIGYLAEQQKATRGLPTDRELIFERFRDELGDWRVCIHSPLGSAVHAPWALAIEAAARERYGVEASATATNDGIVLRIPDTESDPPGAELIIADPDALEQIVTEEVGGSALFASRFRECAARALLLPRRDPRSRSPLWQQRMRSAQLLGVASRYPEFPIVLETMRECLTDVFDLDSLLDVQRRIAGQQLRIVEVETKDPSPFAKSLLFGYVGEFVYEGDVPLAEKKAAALSLDAGLLAELLGKDGLEQLLDPEVIAEVEADLQWLSEDRRATRTEQLYDLIRTAGPFRTDELAARVGPDVDLDAAVAELIKDRRIALVRIAGDERLAVTEDLPRLRDGLGIPLPPGTAADVGSTGDRPITDLVQRWARSHGPFVAETIADRYGLGIGVITAALSDLIADGTVIAGSFTRPTEVPEPVEGQIPEPVEEHQALDRRRQYCHQRNLALIKRRTLAKLRHGIEPVDQVAYQRFLTDWQGIGSGVRGTEAVLSVLEQLAGYRLPASMIESMILPARVADYSPAMLDELTAAGEVVWIGDGALGDADGWIRFYPRDSELPDAGGDVPGPLAAELLQRFAGGGGFFFESLIPDDLEPGRRADLVQALWDLVWSGHVTGDTFAPVRALTVDGTMKRPATPTARLRGGRGMRPRFGPGGGLSRRTPRPGFAASSPTTAGRWSAVPRPAEPDVRGRYAGELFNQLDRYGVLTRGSVLNENIDGGFGNAYRALSTLEESGECRRGYFIDHLGAAQFAVPGAIDRLRDHQRDLDLETPTAVVLAATDPACAYGAALPWPERAGHRPGRKAGALVVLVDGLLTLYVERGGRTLLAFTEVDQLLAPAARALADAVTDGKLGRVTIERANGEQIFTAQRLRMLLEDAGFRMTPQGLRLRPRSGDRQR</sequence>
<dbReference type="Pfam" id="PF23235">
    <property type="entry name" value="WHD_3rd_Lhr"/>
    <property type="match status" value="1"/>
</dbReference>
<dbReference type="GO" id="GO:0005524">
    <property type="term" value="F:ATP binding"/>
    <property type="evidence" value="ECO:0007669"/>
    <property type="project" value="UniProtKB-KW"/>
</dbReference>
<evidence type="ECO:0000256" key="3">
    <source>
        <dbReference type="ARBA" id="ARBA00022801"/>
    </source>
</evidence>
<dbReference type="SMART" id="SM00490">
    <property type="entry name" value="HELICc"/>
    <property type="match status" value="1"/>
</dbReference>
<dbReference type="Proteomes" id="UP000199103">
    <property type="component" value="Chromosome I"/>
</dbReference>
<evidence type="ECO:0000256" key="2">
    <source>
        <dbReference type="ARBA" id="ARBA00022763"/>
    </source>
</evidence>
<dbReference type="Pfam" id="PF23234">
    <property type="entry name" value="WHD_4th_Lhr"/>
    <property type="match status" value="1"/>
</dbReference>
<dbReference type="InterPro" id="IPR014001">
    <property type="entry name" value="Helicase_ATP-bd"/>
</dbReference>
<proteinExistence type="predicted"/>
<keyword evidence="8" id="KW-0413">Isomerase</keyword>
<evidence type="ECO:0000313" key="13">
    <source>
        <dbReference type="Proteomes" id="UP000199103"/>
    </source>
</evidence>
<dbReference type="RefSeq" id="WP_091529128.1">
    <property type="nucleotide sequence ID" value="NZ_LT629772.1"/>
</dbReference>
<dbReference type="InterPro" id="IPR045628">
    <property type="entry name" value="Lhr_WH_dom"/>
</dbReference>
<keyword evidence="6" id="KW-0238">DNA-binding</keyword>
<name>A0A1H1ZJ59_9ACTN</name>
<dbReference type="GO" id="GO:0003677">
    <property type="term" value="F:DNA binding"/>
    <property type="evidence" value="ECO:0007669"/>
    <property type="project" value="UniProtKB-KW"/>
</dbReference>
<feature type="domain" description="Helicase C-terminal" evidence="11">
    <location>
        <begin position="307"/>
        <end position="487"/>
    </location>
</feature>
<dbReference type="InterPro" id="IPR055368">
    <property type="entry name" value="WH3_Lhr"/>
</dbReference>
<dbReference type="InterPro" id="IPR011545">
    <property type="entry name" value="DEAD/DEAH_box_helicase_dom"/>
</dbReference>
<feature type="domain" description="Helicase ATP-binding" evidence="10">
    <location>
        <begin position="36"/>
        <end position="239"/>
    </location>
</feature>
<dbReference type="InterPro" id="IPR055369">
    <property type="entry name" value="WH2_Lhr"/>
</dbReference>
<feature type="region of interest" description="Disordered" evidence="9">
    <location>
        <begin position="122"/>
        <end position="141"/>
    </location>
</feature>
<dbReference type="InterPro" id="IPR055367">
    <property type="entry name" value="WH4_Lhr"/>
</dbReference>
<dbReference type="Pfam" id="PF19306">
    <property type="entry name" value="WHD_Lhr"/>
    <property type="match status" value="1"/>
</dbReference>
<organism evidence="12 13">
    <name type="scientific">Microlunatus soli</name>
    <dbReference type="NCBI Taxonomy" id="630515"/>
    <lineage>
        <taxon>Bacteria</taxon>
        <taxon>Bacillati</taxon>
        <taxon>Actinomycetota</taxon>
        <taxon>Actinomycetes</taxon>
        <taxon>Propionibacteriales</taxon>
        <taxon>Propionibacteriaceae</taxon>
        <taxon>Microlunatus</taxon>
    </lineage>
</organism>
<dbReference type="PROSITE" id="PS51192">
    <property type="entry name" value="HELICASE_ATP_BIND_1"/>
    <property type="match status" value="1"/>
</dbReference>
<dbReference type="Pfam" id="PF00271">
    <property type="entry name" value="Helicase_C"/>
    <property type="match status" value="1"/>
</dbReference>
<evidence type="ECO:0000256" key="6">
    <source>
        <dbReference type="ARBA" id="ARBA00023125"/>
    </source>
</evidence>
<keyword evidence="1" id="KW-0547">Nucleotide-binding</keyword>
<dbReference type="OrthoDB" id="9815222at2"/>
<dbReference type="GO" id="GO:0016887">
    <property type="term" value="F:ATP hydrolysis activity"/>
    <property type="evidence" value="ECO:0007669"/>
    <property type="project" value="TreeGrafter"/>
</dbReference>
<dbReference type="Gene3D" id="3.40.50.300">
    <property type="entry name" value="P-loop containing nucleotide triphosphate hydrolases"/>
    <property type="match status" value="2"/>
</dbReference>
<evidence type="ECO:0000313" key="12">
    <source>
        <dbReference type="EMBL" id="SDT33704.1"/>
    </source>
</evidence>
<keyword evidence="5" id="KW-0067">ATP-binding</keyword>
<dbReference type="InterPro" id="IPR052511">
    <property type="entry name" value="ATP-dep_Helicase"/>
</dbReference>
<dbReference type="Pfam" id="PF23236">
    <property type="entry name" value="WHD_2nd_Lhr"/>
    <property type="match status" value="1"/>
</dbReference>
<gene>
    <name evidence="12" type="ORF">SAMN04489812_5256</name>
</gene>
<dbReference type="InterPro" id="IPR013701">
    <property type="entry name" value="Lhr-like_DEAD/DEAH_assoc"/>
</dbReference>
<feature type="region of interest" description="Disordered" evidence="9">
    <location>
        <begin position="1317"/>
        <end position="1365"/>
    </location>
</feature>
<keyword evidence="3" id="KW-0378">Hydrolase</keyword>
<evidence type="ECO:0000256" key="5">
    <source>
        <dbReference type="ARBA" id="ARBA00022840"/>
    </source>
</evidence>